<evidence type="ECO:0000313" key="3">
    <source>
        <dbReference type="Proteomes" id="UP000192761"/>
    </source>
</evidence>
<evidence type="ECO:0000313" key="2">
    <source>
        <dbReference type="EMBL" id="SMC28175.1"/>
    </source>
</evidence>
<name>A0A1W1XWD9_9NEIS</name>
<dbReference type="InterPro" id="IPR026353">
    <property type="entry name" value="Hypoxan-DNA_Glyclase"/>
</dbReference>
<dbReference type="Pfam" id="PF03167">
    <property type="entry name" value="UDG"/>
    <property type="match status" value="1"/>
</dbReference>
<dbReference type="CDD" id="cd10032">
    <property type="entry name" value="UDG-F6_HDG"/>
    <property type="match status" value="1"/>
</dbReference>
<dbReference type="AlphaFoldDB" id="A0A1W1XWD9"/>
<dbReference type="STRING" id="1121001.SAMN02745857_03137"/>
<dbReference type="Gene3D" id="3.40.470.10">
    <property type="entry name" value="Uracil-DNA glycosylase-like domain"/>
    <property type="match status" value="1"/>
</dbReference>
<reference evidence="2 3" key="1">
    <citation type="submission" date="2017-04" db="EMBL/GenBank/DDBJ databases">
        <authorList>
            <person name="Afonso C.L."/>
            <person name="Miller P.J."/>
            <person name="Scott M.A."/>
            <person name="Spackman E."/>
            <person name="Goraichik I."/>
            <person name="Dimitrov K.M."/>
            <person name="Suarez D.L."/>
            <person name="Swayne D.E."/>
        </authorList>
    </citation>
    <scope>NUCLEOTIDE SEQUENCE [LARGE SCALE GENOMIC DNA]</scope>
    <source>
        <strain evidence="2 3">DSM 23236</strain>
    </source>
</reference>
<dbReference type="SMART" id="SM00986">
    <property type="entry name" value="UDG"/>
    <property type="match status" value="1"/>
</dbReference>
<sequence length="177" mass="18681">MSNAPHDAAVAGDLLCSMAPVINEEVSVLVLGSLPGTASLAAQAYYAHPRNAFWPIMAELTGQPLPALPYAERLPLLLQHGVGLWDVVGQAQRKGSLDGNLRDVATNPLAALIATLPRLQAVAFNGQTAWKLGHRQLPAGLAHYALPSTSPALTSAFSEKLQAWSVLLPHLATSKAR</sequence>
<feature type="domain" description="Uracil-DNA glycosylase-like" evidence="1">
    <location>
        <begin position="19"/>
        <end position="168"/>
    </location>
</feature>
<dbReference type="InterPro" id="IPR036895">
    <property type="entry name" value="Uracil-DNA_glycosylase-like_sf"/>
</dbReference>
<dbReference type="RefSeq" id="WP_245804357.1">
    <property type="nucleotide sequence ID" value="NZ_FWXD01000021.1"/>
</dbReference>
<protein>
    <submittedName>
        <fullName evidence="2">G/U mismatch-specific uracil-DNA glycosylase</fullName>
    </submittedName>
</protein>
<dbReference type="SUPFAM" id="SSF52141">
    <property type="entry name" value="Uracil-DNA glycosylase-like"/>
    <property type="match status" value="1"/>
</dbReference>
<accession>A0A1W1XWD9</accession>
<dbReference type="EMBL" id="FWXD01000021">
    <property type="protein sequence ID" value="SMC28175.1"/>
    <property type="molecule type" value="Genomic_DNA"/>
</dbReference>
<dbReference type="NCBIfam" id="TIGR04274">
    <property type="entry name" value="hypoxanDNAglyco"/>
    <property type="match status" value="1"/>
</dbReference>
<organism evidence="2 3">
    <name type="scientific">Andreprevotia lacus DSM 23236</name>
    <dbReference type="NCBI Taxonomy" id="1121001"/>
    <lineage>
        <taxon>Bacteria</taxon>
        <taxon>Pseudomonadati</taxon>
        <taxon>Pseudomonadota</taxon>
        <taxon>Betaproteobacteria</taxon>
        <taxon>Neisseriales</taxon>
        <taxon>Chitinibacteraceae</taxon>
        <taxon>Andreprevotia</taxon>
    </lineage>
</organism>
<dbReference type="SMART" id="SM00987">
    <property type="entry name" value="UreE_C"/>
    <property type="match status" value="1"/>
</dbReference>
<dbReference type="InterPro" id="IPR005122">
    <property type="entry name" value="Uracil-DNA_glycosylase-like"/>
</dbReference>
<gene>
    <name evidence="2" type="ORF">SAMN02745857_03137</name>
</gene>
<dbReference type="Proteomes" id="UP000192761">
    <property type="component" value="Unassembled WGS sequence"/>
</dbReference>
<proteinExistence type="predicted"/>
<keyword evidence="3" id="KW-1185">Reference proteome</keyword>
<evidence type="ECO:0000259" key="1">
    <source>
        <dbReference type="SMART" id="SM00986"/>
    </source>
</evidence>